<feature type="domain" description="SusD-like N-terminal" evidence="8">
    <location>
        <begin position="113"/>
        <end position="234"/>
    </location>
</feature>
<keyword evidence="10" id="KW-1185">Reference proteome</keyword>
<evidence type="ECO:0000256" key="1">
    <source>
        <dbReference type="ARBA" id="ARBA00004442"/>
    </source>
</evidence>
<dbReference type="Pfam" id="PF07980">
    <property type="entry name" value="SusD_RagB"/>
    <property type="match status" value="1"/>
</dbReference>
<dbReference type="Gene3D" id="1.25.40.390">
    <property type="match status" value="1"/>
</dbReference>
<evidence type="ECO:0000313" key="10">
    <source>
        <dbReference type="Proteomes" id="UP001215398"/>
    </source>
</evidence>
<dbReference type="InterPro" id="IPR011990">
    <property type="entry name" value="TPR-like_helical_dom_sf"/>
</dbReference>
<comment type="subcellular location">
    <subcellularLocation>
        <location evidence="1">Cell outer membrane</location>
    </subcellularLocation>
</comment>
<dbReference type="CDD" id="cd08977">
    <property type="entry name" value="SusD"/>
    <property type="match status" value="1"/>
</dbReference>
<dbReference type="Pfam" id="PF14322">
    <property type="entry name" value="SusD-like_3"/>
    <property type="match status" value="1"/>
</dbReference>
<evidence type="ECO:0000313" key="9">
    <source>
        <dbReference type="EMBL" id="MDC7135666.1"/>
    </source>
</evidence>
<evidence type="ECO:0000256" key="2">
    <source>
        <dbReference type="ARBA" id="ARBA00006275"/>
    </source>
</evidence>
<dbReference type="SUPFAM" id="SSF48452">
    <property type="entry name" value="TPR-like"/>
    <property type="match status" value="1"/>
</dbReference>
<dbReference type="EMBL" id="JAQPYS010000033">
    <property type="protein sequence ID" value="MDC7135666.1"/>
    <property type="molecule type" value="Genomic_DNA"/>
</dbReference>
<keyword evidence="4" id="KW-0472">Membrane</keyword>
<organism evidence="9 10">
    <name type="scientific">Bacteroides zhangwenhongii</name>
    <dbReference type="NCBI Taxonomy" id="2650157"/>
    <lineage>
        <taxon>Bacteria</taxon>
        <taxon>Pseudomonadati</taxon>
        <taxon>Bacteroidota</taxon>
        <taxon>Bacteroidia</taxon>
        <taxon>Bacteroidales</taxon>
        <taxon>Bacteroidaceae</taxon>
        <taxon>Bacteroides</taxon>
    </lineage>
</organism>
<keyword evidence="5" id="KW-0998">Cell outer membrane</keyword>
<protein>
    <submittedName>
        <fullName evidence="9">RagB/SusD family nutrient uptake outer membrane protein</fullName>
    </submittedName>
</protein>
<comment type="similarity">
    <text evidence="2">Belongs to the SusD family.</text>
</comment>
<feature type="chain" id="PRO_5047412529" evidence="6">
    <location>
        <begin position="23"/>
        <end position="508"/>
    </location>
</feature>
<dbReference type="InterPro" id="IPR012944">
    <property type="entry name" value="SusD_RagB_dom"/>
</dbReference>
<feature type="signal peptide" evidence="6">
    <location>
        <begin position="1"/>
        <end position="22"/>
    </location>
</feature>
<sequence length="508" mass="58263">MKKNIFIISLLAVSLLSSCGLIKVDADDKLPGDEFWIEGNAGNVETYMLSIYNNFRKATMMKSAFFVYSGDFRCAPIGYYSGDRDLLGYLTSNDMAGLKSRYDSENKGEGSVGQITNWNYFFQVVQGANILLKEVDEVPDMTDQQVRNYKAEAIFMRNLAYFFMVRLFGDIPYYTVAYNSEPLSRTSMVTVLQNCLADLQALIDSDPDKTALPWRYSLNSKSGVRATRGAVLALMMHINLWLVRFDSKQSNTYYQNVVSLGDELVNRNDNSYELVDMNRSSFIFKGGTKESLFEIAQNINSNEIFDQTAIFSNHFAYSCYINRTTPSYYYKREFLIKLFPVNGEDKRVSSWFNDNIYMSDKIDLYPKEITKFMNPDTYRGDNITSNSGNQIVFRFADAILLYAEALAAIGEEGEAQVQLNKIRDRAGATSVMSTGTDLQNDIFWERVRELIGEGHYYYDLVRTGKIHDINFCETPISRSKFNEGAWTWPICRKALVNNPYMTLNNYWE</sequence>
<name>A0ABT5H6T6_9BACE</name>
<dbReference type="InterPro" id="IPR033985">
    <property type="entry name" value="SusD-like_N"/>
</dbReference>
<evidence type="ECO:0000259" key="7">
    <source>
        <dbReference type="Pfam" id="PF07980"/>
    </source>
</evidence>
<gene>
    <name evidence="9" type="ORF">PQG98_04800</name>
</gene>
<dbReference type="PROSITE" id="PS51257">
    <property type="entry name" value="PROKAR_LIPOPROTEIN"/>
    <property type="match status" value="1"/>
</dbReference>
<keyword evidence="3 6" id="KW-0732">Signal</keyword>
<evidence type="ECO:0000256" key="6">
    <source>
        <dbReference type="SAM" id="SignalP"/>
    </source>
</evidence>
<feature type="domain" description="RagB/SusD" evidence="7">
    <location>
        <begin position="369"/>
        <end position="507"/>
    </location>
</feature>
<evidence type="ECO:0000259" key="8">
    <source>
        <dbReference type="Pfam" id="PF14322"/>
    </source>
</evidence>
<proteinExistence type="inferred from homology"/>
<dbReference type="RefSeq" id="WP_195532379.1">
    <property type="nucleotide sequence ID" value="NZ_JAQPYS010000033.1"/>
</dbReference>
<evidence type="ECO:0000256" key="4">
    <source>
        <dbReference type="ARBA" id="ARBA00023136"/>
    </source>
</evidence>
<accession>A0ABT5H6T6</accession>
<dbReference type="Proteomes" id="UP001215398">
    <property type="component" value="Unassembled WGS sequence"/>
</dbReference>
<evidence type="ECO:0000256" key="3">
    <source>
        <dbReference type="ARBA" id="ARBA00022729"/>
    </source>
</evidence>
<reference evidence="9 10" key="1">
    <citation type="submission" date="2023-01" db="EMBL/GenBank/DDBJ databases">
        <title>Exploring GABA producing Bacteroides strains toward improving mental health.</title>
        <authorList>
            <person name="Yousuf B."/>
            <person name="Bouhlel N.E."/>
            <person name="Mottawea W."/>
            <person name="Hammami R."/>
        </authorList>
    </citation>
    <scope>NUCLEOTIDE SEQUENCE [LARGE SCALE GENOMIC DNA]</scope>
    <source>
        <strain evidence="9 10">UO.H1054</strain>
    </source>
</reference>
<comment type="caution">
    <text evidence="9">The sequence shown here is derived from an EMBL/GenBank/DDBJ whole genome shotgun (WGS) entry which is preliminary data.</text>
</comment>
<evidence type="ECO:0000256" key="5">
    <source>
        <dbReference type="ARBA" id="ARBA00023237"/>
    </source>
</evidence>